<dbReference type="InterPro" id="IPR039445">
    <property type="entry name" value="DauR-like_HTH"/>
</dbReference>
<evidence type="ECO:0000259" key="1">
    <source>
        <dbReference type="Pfam" id="PF08348"/>
    </source>
</evidence>
<dbReference type="InterPro" id="IPR039446">
    <property type="entry name" value="DauR-like"/>
</dbReference>
<dbReference type="InterPro" id="IPR013559">
    <property type="entry name" value="YheO"/>
</dbReference>
<feature type="domain" description="Transcriptional regulator DauR-like HTH" evidence="2">
    <location>
        <begin position="158"/>
        <end position="217"/>
    </location>
</feature>
<dbReference type="RefSeq" id="WP_035378953.1">
    <property type="nucleotide sequence ID" value="NZ_AZQP01000012.1"/>
</dbReference>
<gene>
    <name evidence="3" type="ORF">Q428_05735</name>
</gene>
<dbReference type="STRING" id="1403537.Q428_05735"/>
<protein>
    <submittedName>
        <fullName evidence="3">Uncharacterized protein</fullName>
    </submittedName>
</protein>
<reference evidence="3 4" key="1">
    <citation type="journal article" date="2014" name="Genome Announc.">
        <title>Draft Genome Sequence of Fervidicella metallireducens Strain AeBT, an Iron-Reducing Thermoanaerobe from the Great Artesian Basin.</title>
        <authorList>
            <person name="Patel B.K."/>
        </authorList>
    </citation>
    <scope>NUCLEOTIDE SEQUENCE [LARGE SCALE GENOMIC DNA]</scope>
    <source>
        <strain evidence="3 4">AeB</strain>
    </source>
</reference>
<feature type="domain" description="YheO-like" evidence="1">
    <location>
        <begin position="7"/>
        <end position="120"/>
    </location>
</feature>
<dbReference type="AlphaFoldDB" id="A0A017RWU0"/>
<dbReference type="Pfam" id="PF08348">
    <property type="entry name" value="PAS_6"/>
    <property type="match status" value="1"/>
</dbReference>
<evidence type="ECO:0000313" key="3">
    <source>
        <dbReference type="EMBL" id="EYE88874.1"/>
    </source>
</evidence>
<comment type="caution">
    <text evidence="3">The sequence shown here is derived from an EMBL/GenBank/DDBJ whole genome shotgun (WGS) entry which is preliminary data.</text>
</comment>
<accession>A0A017RWU0</accession>
<organism evidence="3 4">
    <name type="scientific">Fervidicella metallireducens AeB</name>
    <dbReference type="NCBI Taxonomy" id="1403537"/>
    <lineage>
        <taxon>Bacteria</taxon>
        <taxon>Bacillati</taxon>
        <taxon>Bacillota</taxon>
        <taxon>Clostridia</taxon>
        <taxon>Eubacteriales</taxon>
        <taxon>Clostridiaceae</taxon>
        <taxon>Fervidicella</taxon>
    </lineage>
</organism>
<proteinExistence type="predicted"/>
<keyword evidence="4" id="KW-1185">Reference proteome</keyword>
<evidence type="ECO:0000259" key="2">
    <source>
        <dbReference type="Pfam" id="PF13309"/>
    </source>
</evidence>
<dbReference type="Proteomes" id="UP000019681">
    <property type="component" value="Unassembled WGS sequence"/>
</dbReference>
<name>A0A017RWU0_9CLOT</name>
<evidence type="ECO:0000313" key="4">
    <source>
        <dbReference type="Proteomes" id="UP000019681"/>
    </source>
</evidence>
<sequence>MKDDELLKSYIPIAEFIGEAMGSDCEVALYDARNRENSLIYIKNNSVSGREVGSPLTKLCIKMIEDNLHIDNNFITKYPGKTKDGKLLRSSTLFIKNASKEVIGFLTINLNISELRDAANYLNKFLREISGGPERNLEEEKAPLSEDFSVPIEDYAMSVIQNTLKEVPVPPERMSVEEKIEMVKKLNDKGVFLLKGAVNEVAKQLRVSENTIYRYINKRD</sequence>
<dbReference type="PANTHER" id="PTHR35568:SF1">
    <property type="entry name" value="TRANSCRIPTIONAL REGULATOR DAUR"/>
    <property type="match status" value="1"/>
</dbReference>
<dbReference type="OrthoDB" id="9796595at2"/>
<dbReference type="EMBL" id="AZQP01000012">
    <property type="protein sequence ID" value="EYE88874.1"/>
    <property type="molecule type" value="Genomic_DNA"/>
</dbReference>
<dbReference type="PANTHER" id="PTHR35568">
    <property type="entry name" value="TRANSCRIPTIONAL REGULATOR DAUR"/>
    <property type="match status" value="1"/>
</dbReference>
<dbReference type="Pfam" id="PF13309">
    <property type="entry name" value="HTH_22"/>
    <property type="match status" value="1"/>
</dbReference>